<gene>
    <name evidence="5" type="ORF">US91_C0006G0002</name>
</gene>
<evidence type="ECO:0000313" key="5">
    <source>
        <dbReference type="EMBL" id="KKQ70165.1"/>
    </source>
</evidence>
<evidence type="ECO:0000313" key="6">
    <source>
        <dbReference type="Proteomes" id="UP000034022"/>
    </source>
</evidence>
<dbReference type="InterPro" id="IPR008145">
    <property type="entry name" value="GK/Ca_channel_bsu"/>
</dbReference>
<dbReference type="EMBL" id="LBUU01000006">
    <property type="protein sequence ID" value="KKQ70165.1"/>
    <property type="molecule type" value="Genomic_DNA"/>
</dbReference>
<evidence type="ECO:0000256" key="1">
    <source>
        <dbReference type="ARBA" id="ARBA00005790"/>
    </source>
</evidence>
<comment type="similarity">
    <text evidence="1">Belongs to the guanylate kinase family.</text>
</comment>
<dbReference type="PROSITE" id="PS50052">
    <property type="entry name" value="GUANYLATE_KINASE_2"/>
    <property type="match status" value="1"/>
</dbReference>
<keyword evidence="2" id="KW-0808">Transferase</keyword>
<dbReference type="SUPFAM" id="SSF52540">
    <property type="entry name" value="P-loop containing nucleoside triphosphate hydrolases"/>
    <property type="match status" value="1"/>
</dbReference>
<dbReference type="Pfam" id="PF00625">
    <property type="entry name" value="Guanylate_kin"/>
    <property type="match status" value="1"/>
</dbReference>
<dbReference type="InterPro" id="IPR008144">
    <property type="entry name" value="Guanylate_kin-like_dom"/>
</dbReference>
<name>A0A0G0K412_9BACT</name>
<dbReference type="PROSITE" id="PS00856">
    <property type="entry name" value="GUANYLATE_KINASE_1"/>
    <property type="match status" value="1"/>
</dbReference>
<dbReference type="AlphaFoldDB" id="A0A0G0K412"/>
<dbReference type="Gene3D" id="3.40.50.300">
    <property type="entry name" value="P-loop containing nucleotide triphosphate hydrolases"/>
    <property type="match status" value="1"/>
</dbReference>
<dbReference type="InterPro" id="IPR027417">
    <property type="entry name" value="P-loop_NTPase"/>
</dbReference>
<dbReference type="InterPro" id="IPR020590">
    <property type="entry name" value="Guanylate_kinase_CS"/>
</dbReference>
<proteinExistence type="inferred from homology"/>
<dbReference type="GO" id="GO:0004385">
    <property type="term" value="F:GMP kinase activity"/>
    <property type="evidence" value="ECO:0007669"/>
    <property type="project" value="TreeGrafter"/>
</dbReference>
<feature type="domain" description="Guanylate kinase-like" evidence="4">
    <location>
        <begin position="3"/>
        <end position="182"/>
    </location>
</feature>
<dbReference type="GO" id="GO:0005829">
    <property type="term" value="C:cytosol"/>
    <property type="evidence" value="ECO:0007669"/>
    <property type="project" value="TreeGrafter"/>
</dbReference>
<dbReference type="Proteomes" id="UP000034022">
    <property type="component" value="Unassembled WGS sequence"/>
</dbReference>
<protein>
    <submittedName>
        <fullName evidence="5">Guanylate kinase</fullName>
    </submittedName>
</protein>
<evidence type="ECO:0000259" key="4">
    <source>
        <dbReference type="PROSITE" id="PS50052"/>
    </source>
</evidence>
<comment type="caution">
    <text evidence="5">The sequence shown here is derived from an EMBL/GenBank/DDBJ whole genome shotgun (WGS) entry which is preliminary data.</text>
</comment>
<organism evidence="5 6">
    <name type="scientific">Candidatus Falkowbacteria bacterium GW2011_GWE1_38_31</name>
    <dbReference type="NCBI Taxonomy" id="1618638"/>
    <lineage>
        <taxon>Bacteria</taxon>
        <taxon>Candidatus Falkowiibacteriota</taxon>
    </lineage>
</organism>
<accession>A0A0G0K412</accession>
<dbReference type="PANTHER" id="PTHR23117">
    <property type="entry name" value="GUANYLATE KINASE-RELATED"/>
    <property type="match status" value="1"/>
</dbReference>
<dbReference type="SMART" id="SM00072">
    <property type="entry name" value="GuKc"/>
    <property type="match status" value="1"/>
</dbReference>
<evidence type="ECO:0000256" key="3">
    <source>
        <dbReference type="ARBA" id="ARBA00022777"/>
    </source>
</evidence>
<reference evidence="5 6" key="1">
    <citation type="journal article" date="2015" name="Nature">
        <title>rRNA introns, odd ribosomes, and small enigmatic genomes across a large radiation of phyla.</title>
        <authorList>
            <person name="Brown C.T."/>
            <person name="Hug L.A."/>
            <person name="Thomas B.C."/>
            <person name="Sharon I."/>
            <person name="Castelle C.J."/>
            <person name="Singh A."/>
            <person name="Wilkins M.J."/>
            <person name="Williams K.H."/>
            <person name="Banfield J.F."/>
        </authorList>
    </citation>
    <scope>NUCLEOTIDE SEQUENCE [LARGE SCALE GENOMIC DNA]</scope>
</reference>
<sequence length="190" mass="22227">MKNNIYIISGPSGAGEDSVIEGLKKYFPIERIITTTTRAMRTGESQGNPYYFISKEDFQKNILANNFFEYAEEYNNNYYGVTKTEIERVQNSDKIGIWKIEYKGVITAKKLLPKIIAIFLNAPLEILEQRIRQRDNATEEYISERLTYTREWLKHKDIYDYEVINEQGKLAEAIEKIANIIIKHKNTENN</sequence>
<evidence type="ECO:0000256" key="2">
    <source>
        <dbReference type="ARBA" id="ARBA00022679"/>
    </source>
</evidence>
<dbReference type="PANTHER" id="PTHR23117:SF13">
    <property type="entry name" value="GUANYLATE KINASE"/>
    <property type="match status" value="1"/>
</dbReference>
<dbReference type="CDD" id="cd00071">
    <property type="entry name" value="GMPK"/>
    <property type="match status" value="1"/>
</dbReference>
<keyword evidence="3 5" id="KW-0418">Kinase</keyword>